<protein>
    <recommendedName>
        <fullName evidence="6 20">Phosphatidylcholine synthase</fullName>
        <shortName evidence="20">PC synthase</shortName>
        <shortName evidence="20">PCS</shortName>
        <ecNumber evidence="5 20">2.7.8.24</ecNumber>
    </recommendedName>
    <alternativeName>
        <fullName evidence="18 20">CDP-diglyceride-choline O-phosphatidyltransferase</fullName>
    </alternativeName>
</protein>
<feature type="transmembrane region" description="Helical" evidence="21">
    <location>
        <begin position="41"/>
        <end position="58"/>
    </location>
</feature>
<keyword evidence="15 20" id="KW-0594">Phospholipid biosynthesis</keyword>
<feature type="transmembrane region" description="Helical" evidence="21">
    <location>
        <begin position="9"/>
        <end position="35"/>
    </location>
</feature>
<keyword evidence="13 20" id="KW-0443">Lipid metabolism</keyword>
<evidence type="ECO:0000256" key="20">
    <source>
        <dbReference type="PIRNR" id="PIRNR000851"/>
    </source>
</evidence>
<evidence type="ECO:0000256" key="12">
    <source>
        <dbReference type="ARBA" id="ARBA00022989"/>
    </source>
</evidence>
<evidence type="ECO:0000256" key="6">
    <source>
        <dbReference type="ARBA" id="ARBA00015623"/>
    </source>
</evidence>
<evidence type="ECO:0000256" key="1">
    <source>
        <dbReference type="ARBA" id="ARBA00000958"/>
    </source>
</evidence>
<dbReference type="RefSeq" id="WP_377213820.1">
    <property type="nucleotide sequence ID" value="NZ_JBHTJV010000026.1"/>
</dbReference>
<evidence type="ECO:0000256" key="10">
    <source>
        <dbReference type="ARBA" id="ARBA00022679"/>
    </source>
</evidence>
<comment type="function">
    <text evidence="19 20">Condenses choline with CDP-diglyceride to produce phosphatidylcholine and CMP.</text>
</comment>
<comment type="subcellular location">
    <subcellularLocation>
        <location evidence="3 20">Cell inner membrane</location>
        <topology evidence="3 20">Multi-pass membrane protein</topology>
    </subcellularLocation>
</comment>
<evidence type="ECO:0000256" key="16">
    <source>
        <dbReference type="ARBA" id="ARBA00023211"/>
    </source>
</evidence>
<name>A0ABW3FJK2_9HYPH</name>
<keyword evidence="8 20" id="KW-0444">Lipid biosynthesis</keyword>
<feature type="transmembrane region" description="Helical" evidence="21">
    <location>
        <begin position="102"/>
        <end position="119"/>
    </location>
</feature>
<evidence type="ECO:0000256" key="9">
    <source>
        <dbReference type="ARBA" id="ARBA00022519"/>
    </source>
</evidence>
<dbReference type="Pfam" id="PF01066">
    <property type="entry name" value="CDP-OH_P_transf"/>
    <property type="match status" value="1"/>
</dbReference>
<feature type="transmembrane region" description="Helical" evidence="21">
    <location>
        <begin position="210"/>
        <end position="234"/>
    </location>
</feature>
<dbReference type="EC" id="2.7.8.24" evidence="5 20"/>
<keyword evidence="16 20" id="KW-0464">Manganese</keyword>
<evidence type="ECO:0000256" key="4">
    <source>
        <dbReference type="ARBA" id="ARBA00010441"/>
    </source>
</evidence>
<keyword evidence="23" id="KW-1185">Reference proteome</keyword>
<keyword evidence="9 20" id="KW-0997">Cell inner membrane</keyword>
<comment type="catalytic activity">
    <reaction evidence="1 20">
        <text>a CDP-1,2-diacyl-sn-glycerol + choline = a 1,2-diacyl-sn-glycero-3-phosphocholine + CMP + H(+)</text>
        <dbReference type="Rhea" id="RHEA:14597"/>
        <dbReference type="ChEBI" id="CHEBI:15354"/>
        <dbReference type="ChEBI" id="CHEBI:15378"/>
        <dbReference type="ChEBI" id="CHEBI:57643"/>
        <dbReference type="ChEBI" id="CHEBI:58332"/>
        <dbReference type="ChEBI" id="CHEBI:60377"/>
        <dbReference type="EC" id="2.7.8.24"/>
    </reaction>
</comment>
<evidence type="ECO:0000256" key="14">
    <source>
        <dbReference type="ARBA" id="ARBA00023136"/>
    </source>
</evidence>
<keyword evidence="12 21" id="KW-1133">Transmembrane helix</keyword>
<feature type="transmembrane region" description="Helical" evidence="21">
    <location>
        <begin position="185"/>
        <end position="204"/>
    </location>
</feature>
<proteinExistence type="inferred from homology"/>
<dbReference type="InterPro" id="IPR026027">
    <property type="entry name" value="PcS"/>
</dbReference>
<feature type="transmembrane region" description="Helical" evidence="21">
    <location>
        <begin position="131"/>
        <end position="148"/>
    </location>
</feature>
<accession>A0ABW3FJK2</accession>
<keyword evidence="10 20" id="KW-0808">Transferase</keyword>
<evidence type="ECO:0000256" key="17">
    <source>
        <dbReference type="ARBA" id="ARBA00023264"/>
    </source>
</evidence>
<keyword evidence="14 20" id="KW-0472">Membrane</keyword>
<comment type="cofactor">
    <cofactor evidence="2 20">
        <name>Mn(2+)</name>
        <dbReference type="ChEBI" id="CHEBI:29035"/>
    </cofactor>
</comment>
<dbReference type="Proteomes" id="UP001597101">
    <property type="component" value="Unassembled WGS sequence"/>
</dbReference>
<keyword evidence="11 21" id="KW-0812">Transmembrane</keyword>
<dbReference type="PIRSF" id="PIRSF000851">
    <property type="entry name" value="PcS"/>
    <property type="match status" value="1"/>
</dbReference>
<evidence type="ECO:0000256" key="13">
    <source>
        <dbReference type="ARBA" id="ARBA00023098"/>
    </source>
</evidence>
<evidence type="ECO:0000256" key="7">
    <source>
        <dbReference type="ARBA" id="ARBA00022475"/>
    </source>
</evidence>
<gene>
    <name evidence="22" type="ORF">ACFQ14_16305</name>
</gene>
<comment type="similarity">
    <text evidence="4 20">Belongs to the CDP-alcohol phosphatidyltransferase class-I family.</text>
</comment>
<dbReference type="EMBL" id="JBHTJV010000026">
    <property type="protein sequence ID" value="MFD0917968.1"/>
    <property type="molecule type" value="Genomic_DNA"/>
</dbReference>
<evidence type="ECO:0000256" key="5">
    <source>
        <dbReference type="ARBA" id="ARBA00013195"/>
    </source>
</evidence>
<evidence type="ECO:0000313" key="22">
    <source>
        <dbReference type="EMBL" id="MFD0917968.1"/>
    </source>
</evidence>
<keyword evidence="7 20" id="KW-1003">Cell membrane</keyword>
<dbReference type="InterPro" id="IPR043130">
    <property type="entry name" value="CDP-OH_PTrfase_TM_dom"/>
</dbReference>
<sequence>MVTRPPNNVLIGFSIHLFTASGAFWAFMALTAAAASNFTQMWFWLGVALLVDGVDGPLARYFHVKSVLPNWSGEMLDSIIDYVTFVLIPAFALYQSGFLEEYASFICAALIVCTSAIYYADTRMKSRDNCFIGFPVCWNMLIFTLFVIQPNWYVAFAVVIISAGLTFAPLLFVHPVRVKTWRVQTLSIFAIWSLCGAIALYAGYNNENVPLIVQIGIALTGLYLYCVGFVLQFLKKVA</sequence>
<feature type="transmembrane region" description="Helical" evidence="21">
    <location>
        <begin position="154"/>
        <end position="173"/>
    </location>
</feature>
<evidence type="ECO:0000256" key="18">
    <source>
        <dbReference type="ARBA" id="ARBA00033321"/>
    </source>
</evidence>
<dbReference type="InterPro" id="IPR000462">
    <property type="entry name" value="CDP-OH_P_trans"/>
</dbReference>
<organism evidence="22 23">
    <name type="scientific">Pseudahrensia aquimaris</name>
    <dbReference type="NCBI Taxonomy" id="744461"/>
    <lineage>
        <taxon>Bacteria</taxon>
        <taxon>Pseudomonadati</taxon>
        <taxon>Pseudomonadota</taxon>
        <taxon>Alphaproteobacteria</taxon>
        <taxon>Hyphomicrobiales</taxon>
        <taxon>Ahrensiaceae</taxon>
        <taxon>Pseudahrensia</taxon>
    </lineage>
</organism>
<evidence type="ECO:0000256" key="21">
    <source>
        <dbReference type="SAM" id="Phobius"/>
    </source>
</evidence>
<evidence type="ECO:0000256" key="2">
    <source>
        <dbReference type="ARBA" id="ARBA00001936"/>
    </source>
</evidence>
<reference evidence="23" key="1">
    <citation type="journal article" date="2019" name="Int. J. Syst. Evol. Microbiol.">
        <title>The Global Catalogue of Microorganisms (GCM) 10K type strain sequencing project: providing services to taxonomists for standard genome sequencing and annotation.</title>
        <authorList>
            <consortium name="The Broad Institute Genomics Platform"/>
            <consortium name="The Broad Institute Genome Sequencing Center for Infectious Disease"/>
            <person name="Wu L."/>
            <person name="Ma J."/>
        </authorList>
    </citation>
    <scope>NUCLEOTIDE SEQUENCE [LARGE SCALE GENOMIC DNA]</scope>
    <source>
        <strain evidence="23">CCUG 60023</strain>
    </source>
</reference>
<evidence type="ECO:0000256" key="3">
    <source>
        <dbReference type="ARBA" id="ARBA00004429"/>
    </source>
</evidence>
<evidence type="ECO:0000256" key="19">
    <source>
        <dbReference type="ARBA" id="ARBA00037468"/>
    </source>
</evidence>
<evidence type="ECO:0000313" key="23">
    <source>
        <dbReference type="Proteomes" id="UP001597101"/>
    </source>
</evidence>
<keyword evidence="17 20" id="KW-1208">Phospholipid metabolism</keyword>
<evidence type="ECO:0000256" key="11">
    <source>
        <dbReference type="ARBA" id="ARBA00022692"/>
    </source>
</evidence>
<evidence type="ECO:0000256" key="15">
    <source>
        <dbReference type="ARBA" id="ARBA00023209"/>
    </source>
</evidence>
<comment type="caution">
    <text evidence="22">The sequence shown here is derived from an EMBL/GenBank/DDBJ whole genome shotgun (WGS) entry which is preliminary data.</text>
</comment>
<feature type="transmembrane region" description="Helical" evidence="21">
    <location>
        <begin position="79"/>
        <end position="96"/>
    </location>
</feature>
<evidence type="ECO:0000256" key="8">
    <source>
        <dbReference type="ARBA" id="ARBA00022516"/>
    </source>
</evidence>
<dbReference type="Gene3D" id="1.20.120.1760">
    <property type="match status" value="1"/>
</dbReference>